<dbReference type="PROSITE" id="PS50929">
    <property type="entry name" value="ABC_TM1F"/>
    <property type="match status" value="1"/>
</dbReference>
<comment type="subcellular location">
    <subcellularLocation>
        <location evidence="1">Cell membrane</location>
        <topology evidence="1">Multi-pass membrane protein</topology>
    </subcellularLocation>
</comment>
<evidence type="ECO:0000256" key="2">
    <source>
        <dbReference type="ARBA" id="ARBA00022692"/>
    </source>
</evidence>
<comment type="caution">
    <text evidence="11">The sequence shown here is derived from an EMBL/GenBank/DDBJ whole genome shotgun (WGS) entry which is preliminary data.</text>
</comment>
<name>A0ABV0JE57_9CYAN</name>
<dbReference type="InterPro" id="IPR003593">
    <property type="entry name" value="AAA+_ATPase"/>
</dbReference>
<feature type="domain" description="ABC transporter" evidence="9">
    <location>
        <begin position="402"/>
        <end position="643"/>
    </location>
</feature>
<keyword evidence="2 8" id="KW-0812">Transmembrane</keyword>
<evidence type="ECO:0000256" key="8">
    <source>
        <dbReference type="SAM" id="Phobius"/>
    </source>
</evidence>
<dbReference type="CDD" id="cd03228">
    <property type="entry name" value="ABCC_MRP_Like"/>
    <property type="match status" value="1"/>
</dbReference>
<keyword evidence="12" id="KW-1185">Reference proteome</keyword>
<feature type="transmembrane region" description="Helical" evidence="8">
    <location>
        <begin position="77"/>
        <end position="98"/>
    </location>
</feature>
<dbReference type="PANTHER" id="PTHR24221">
    <property type="entry name" value="ATP-BINDING CASSETTE SUB-FAMILY B"/>
    <property type="match status" value="1"/>
</dbReference>
<dbReference type="InterPro" id="IPR003439">
    <property type="entry name" value="ABC_transporter-like_ATP-bd"/>
</dbReference>
<feature type="domain" description="ABC transmembrane type-1" evidence="10">
    <location>
        <begin position="79"/>
        <end position="365"/>
    </location>
</feature>
<evidence type="ECO:0000256" key="6">
    <source>
        <dbReference type="ARBA" id="ARBA00023136"/>
    </source>
</evidence>
<dbReference type="Proteomes" id="UP001464891">
    <property type="component" value="Unassembled WGS sequence"/>
</dbReference>
<organism evidence="11 12">
    <name type="scientific">Trichocoleus desertorum GB2-A4</name>
    <dbReference type="NCBI Taxonomy" id="2933944"/>
    <lineage>
        <taxon>Bacteria</taxon>
        <taxon>Bacillati</taxon>
        <taxon>Cyanobacteriota</taxon>
        <taxon>Cyanophyceae</taxon>
        <taxon>Leptolyngbyales</taxon>
        <taxon>Trichocoleusaceae</taxon>
        <taxon>Trichocoleus</taxon>
    </lineage>
</organism>
<dbReference type="Gene3D" id="1.20.1560.10">
    <property type="entry name" value="ABC transporter type 1, transmembrane domain"/>
    <property type="match status" value="1"/>
</dbReference>
<sequence length="649" mass="72141">MALIQNSASLNSDGSFASQRQGKQCHQSGVRAIVENMKYRNLYSGLQRRLQELSQSLNLFQYGGRAVELVWSTNHRLTLALALFTLVAGLLPGAIAYVGKLIIDSVVAASQSQAVGDRWDALGYLALEAIAVALLAGSKQGLTLCQSLLRVLLGQKVNVLILKKALTLDLAHFEDSEFYDKMTRARREASSRPLSLVGRTFGLVQDSLALITYGGLLLNFSIGAVFVLMLAAVPAFIAETRFAGQAFRLFRWRAPETREQTYLETLIAREDFAMEVKLFQLGPLLLTRYQEIFHRLYDEDRSLTIRRGLWGYLLGLLSTAAFYAAYTWIVIEAIAGRISLGDLTMYLVVFRQGQTTFSSALSSIGGMFEDSLYLSNLYEFLEQEIPQPFGAATKGPTPGDGIRFENVSFMYPGNAQPALTNISFHLKPGEKMAIVGENGSGKTTLIKLLTRLYSPTSGRILLDGLDLEAWDMEVLQRRIGVIFQNFVRYQFTVGENVGVGDVEHITESPRWEEAANKGMALPFIEEMTEGFQTQLGKWFKGGRELSGGQWQKIALSRAFMRTGADILVLDEPTSAMDAEAEVQIFNHFRTVTQHQMAILISHRFSTVRMADWIVVLSAGELIEQGTHEDLVQAGKRYAHLFSLQAAGYQ</sequence>
<dbReference type="InterPro" id="IPR011527">
    <property type="entry name" value="ABC1_TM_dom"/>
</dbReference>
<evidence type="ECO:0000313" key="12">
    <source>
        <dbReference type="Proteomes" id="UP001464891"/>
    </source>
</evidence>
<dbReference type="Gene3D" id="3.40.50.300">
    <property type="entry name" value="P-loop containing nucleotide triphosphate hydrolases"/>
    <property type="match status" value="1"/>
</dbReference>
<dbReference type="InterPro" id="IPR036640">
    <property type="entry name" value="ABC1_TM_sf"/>
</dbReference>
<dbReference type="SMART" id="SM00382">
    <property type="entry name" value="AAA"/>
    <property type="match status" value="1"/>
</dbReference>
<evidence type="ECO:0000256" key="5">
    <source>
        <dbReference type="ARBA" id="ARBA00022989"/>
    </source>
</evidence>
<dbReference type="SUPFAM" id="SSF90123">
    <property type="entry name" value="ABC transporter transmembrane region"/>
    <property type="match status" value="1"/>
</dbReference>
<keyword evidence="5 8" id="KW-1133">Transmembrane helix</keyword>
<proteinExistence type="predicted"/>
<feature type="transmembrane region" description="Helical" evidence="8">
    <location>
        <begin position="309"/>
        <end position="329"/>
    </location>
</feature>
<feature type="transmembrane region" description="Helical" evidence="8">
    <location>
        <begin position="216"/>
        <end position="238"/>
    </location>
</feature>
<dbReference type="InterPro" id="IPR039421">
    <property type="entry name" value="Type_1_exporter"/>
</dbReference>
<dbReference type="PROSITE" id="PS50893">
    <property type="entry name" value="ABC_TRANSPORTER_2"/>
    <property type="match status" value="1"/>
</dbReference>
<evidence type="ECO:0000256" key="1">
    <source>
        <dbReference type="ARBA" id="ARBA00004651"/>
    </source>
</evidence>
<reference evidence="11 12" key="1">
    <citation type="submission" date="2022-04" db="EMBL/GenBank/DDBJ databases">
        <title>Positive selection, recombination, and allopatry shape intraspecific diversity of widespread and dominant cyanobacteria.</title>
        <authorList>
            <person name="Wei J."/>
            <person name="Shu W."/>
            <person name="Hu C."/>
        </authorList>
    </citation>
    <scope>NUCLEOTIDE SEQUENCE [LARGE SCALE GENOMIC DNA]</scope>
    <source>
        <strain evidence="11 12">GB2-A4</strain>
    </source>
</reference>
<dbReference type="InterPro" id="IPR027417">
    <property type="entry name" value="P-loop_NTPase"/>
</dbReference>
<dbReference type="EMBL" id="JAMPKM010000014">
    <property type="protein sequence ID" value="MEP0819365.1"/>
    <property type="molecule type" value="Genomic_DNA"/>
</dbReference>
<dbReference type="InterPro" id="IPR017871">
    <property type="entry name" value="ABC_transporter-like_CS"/>
</dbReference>
<evidence type="ECO:0000256" key="7">
    <source>
        <dbReference type="SAM" id="MobiDB-lite"/>
    </source>
</evidence>
<feature type="region of interest" description="Disordered" evidence="7">
    <location>
        <begin position="1"/>
        <end position="23"/>
    </location>
</feature>
<dbReference type="PANTHER" id="PTHR24221:SF646">
    <property type="entry name" value="HAEMOLYSIN SECRETION ATP-BINDING PROTEIN"/>
    <property type="match status" value="1"/>
</dbReference>
<dbReference type="Pfam" id="PF00005">
    <property type="entry name" value="ABC_tran"/>
    <property type="match status" value="1"/>
</dbReference>
<evidence type="ECO:0000256" key="4">
    <source>
        <dbReference type="ARBA" id="ARBA00022840"/>
    </source>
</evidence>
<keyword evidence="6 8" id="KW-0472">Membrane</keyword>
<accession>A0ABV0JE57</accession>
<evidence type="ECO:0000313" key="11">
    <source>
        <dbReference type="EMBL" id="MEP0819365.1"/>
    </source>
</evidence>
<dbReference type="SUPFAM" id="SSF52540">
    <property type="entry name" value="P-loop containing nucleoside triphosphate hydrolases"/>
    <property type="match status" value="1"/>
</dbReference>
<protein>
    <submittedName>
        <fullName evidence="11">ABC transporter ATP-binding protein/permease</fullName>
    </submittedName>
</protein>
<evidence type="ECO:0000259" key="9">
    <source>
        <dbReference type="PROSITE" id="PS50893"/>
    </source>
</evidence>
<gene>
    <name evidence="11" type="ORF">NC998_19890</name>
</gene>
<dbReference type="GO" id="GO:0005524">
    <property type="term" value="F:ATP binding"/>
    <property type="evidence" value="ECO:0007669"/>
    <property type="project" value="UniProtKB-KW"/>
</dbReference>
<keyword evidence="4 11" id="KW-0067">ATP-binding</keyword>
<dbReference type="PROSITE" id="PS00211">
    <property type="entry name" value="ABC_TRANSPORTER_1"/>
    <property type="match status" value="1"/>
</dbReference>
<keyword evidence="3" id="KW-0547">Nucleotide-binding</keyword>
<evidence type="ECO:0000259" key="10">
    <source>
        <dbReference type="PROSITE" id="PS50929"/>
    </source>
</evidence>
<evidence type="ECO:0000256" key="3">
    <source>
        <dbReference type="ARBA" id="ARBA00022741"/>
    </source>
</evidence>
<dbReference type="RefSeq" id="WP_242017047.1">
    <property type="nucleotide sequence ID" value="NZ_JAMPKM010000014.1"/>
</dbReference>